<evidence type="ECO:0000313" key="2">
    <source>
        <dbReference type="EMBL" id="NKY22228.1"/>
    </source>
</evidence>
<dbReference type="Proteomes" id="UP000581206">
    <property type="component" value="Unassembled WGS sequence"/>
</dbReference>
<protein>
    <submittedName>
        <fullName evidence="2">Uncharacterized protein</fullName>
    </submittedName>
</protein>
<reference evidence="2 3" key="1">
    <citation type="submission" date="2020-04" db="EMBL/GenBank/DDBJ databases">
        <title>MicrobeNet Type strains.</title>
        <authorList>
            <person name="Nicholson A.C."/>
        </authorList>
    </citation>
    <scope>NUCLEOTIDE SEQUENCE [LARGE SCALE GENOMIC DNA]</scope>
    <source>
        <strain evidence="2 3">ATCC BAA-788</strain>
    </source>
</reference>
<dbReference type="RefSeq" id="WP_168629330.1">
    <property type="nucleotide sequence ID" value="NZ_BONL01000033.1"/>
</dbReference>
<accession>A0A7X6KUG5</accession>
<feature type="compositionally biased region" description="Low complexity" evidence="1">
    <location>
        <begin position="149"/>
        <end position="160"/>
    </location>
</feature>
<sequence length="309" mass="31805">MTAFRSIGAPLENDGSGTEPIEVRKDLAGLVTGAGVLPGADSPLVSGTAGWAYQVGRCNLVSSRGSSDGVHLWGNDGPVTVSTADDGTSLSAPGSGVSRVDIIYGLHPSNGENADTTSQPYFAVRKGTPASSPQPPTLPAGALELARNTMTSSATSTSSTGNSIQQTAEAAEPIESAPLTIQYSSEANVDMTGAANAWVDWLTLATLNVPSWATRVDVVIEVNAMTYSSPDVSAAWFRTKVGATQGTAIRGPYNPAGGYGSWVMSSTHTVSPGASLPLVFQARRNATGGVIRVAGSNNTIITAKVRFYR</sequence>
<organism evidence="2 3">
    <name type="scientific">Cellulomonas denverensis</name>
    <dbReference type="NCBI Taxonomy" id="264297"/>
    <lineage>
        <taxon>Bacteria</taxon>
        <taxon>Bacillati</taxon>
        <taxon>Actinomycetota</taxon>
        <taxon>Actinomycetes</taxon>
        <taxon>Micrococcales</taxon>
        <taxon>Cellulomonadaceae</taxon>
        <taxon>Cellulomonas</taxon>
    </lineage>
</organism>
<name>A0A7X6KUG5_9CELL</name>
<evidence type="ECO:0000256" key="1">
    <source>
        <dbReference type="SAM" id="MobiDB-lite"/>
    </source>
</evidence>
<evidence type="ECO:0000313" key="3">
    <source>
        <dbReference type="Proteomes" id="UP000581206"/>
    </source>
</evidence>
<gene>
    <name evidence="2" type="ORF">HGA03_06055</name>
</gene>
<keyword evidence="3" id="KW-1185">Reference proteome</keyword>
<feature type="region of interest" description="Disordered" evidence="1">
    <location>
        <begin position="149"/>
        <end position="173"/>
    </location>
</feature>
<dbReference type="AlphaFoldDB" id="A0A7X6KUG5"/>
<proteinExistence type="predicted"/>
<comment type="caution">
    <text evidence="2">The sequence shown here is derived from an EMBL/GenBank/DDBJ whole genome shotgun (WGS) entry which is preliminary data.</text>
</comment>
<dbReference type="EMBL" id="JAAXOX010000002">
    <property type="protein sequence ID" value="NKY22228.1"/>
    <property type="molecule type" value="Genomic_DNA"/>
</dbReference>